<dbReference type="Pfam" id="PF19571">
    <property type="entry name" value="ACT_8"/>
    <property type="match status" value="1"/>
</dbReference>
<evidence type="ECO:0000313" key="3">
    <source>
        <dbReference type="Proteomes" id="UP000594463"/>
    </source>
</evidence>
<organism evidence="2 3">
    <name type="scientific">Atribacter laminatus</name>
    <dbReference type="NCBI Taxonomy" id="2847778"/>
    <lineage>
        <taxon>Bacteria</taxon>
        <taxon>Pseudomonadati</taxon>
        <taxon>Atribacterota</taxon>
        <taxon>Atribacteria</taxon>
        <taxon>Atribacterales</taxon>
        <taxon>Atribacteraceae</taxon>
        <taxon>Atribacter</taxon>
    </lineage>
</organism>
<evidence type="ECO:0000259" key="1">
    <source>
        <dbReference type="PROSITE" id="PS51671"/>
    </source>
</evidence>
<dbReference type="SUPFAM" id="SSF55021">
    <property type="entry name" value="ACT-like"/>
    <property type="match status" value="2"/>
</dbReference>
<protein>
    <recommendedName>
        <fullName evidence="1">ACT domain-containing protein</fullName>
    </recommendedName>
</protein>
<feature type="domain" description="ACT" evidence="1">
    <location>
        <begin position="70"/>
        <end position="142"/>
    </location>
</feature>
<accession>A0A7T1F3T6</accession>
<dbReference type="Proteomes" id="UP000594463">
    <property type="component" value="Chromosome"/>
</dbReference>
<sequence length="142" mass="15794">MAHQVSIFAENKPGRIEKLTRLFTEASINIRAITISSANGFGVIKVLVDQPHEAFEILRSQGIPSYLQEVIAVIMEDLPGGLHRVAEVLAENSINIEDAYGFVVASGKKAILIIQVESQPRAQSVLERNNFQLLTDEEIYKY</sequence>
<dbReference type="InterPro" id="IPR045739">
    <property type="entry name" value="ACT_dom_pair"/>
</dbReference>
<dbReference type="InterPro" id="IPR045865">
    <property type="entry name" value="ACT-like_dom_sf"/>
</dbReference>
<dbReference type="CDD" id="cd04882">
    <property type="entry name" value="ACT_Bt0572_2"/>
    <property type="match status" value="1"/>
</dbReference>
<name>A0A7T1F3T6_ATRLM</name>
<dbReference type="KEGG" id="alam:RT761_01978"/>
<dbReference type="EMBL" id="CP065383">
    <property type="protein sequence ID" value="QPM68755.1"/>
    <property type="molecule type" value="Genomic_DNA"/>
</dbReference>
<dbReference type="AlphaFoldDB" id="A0A7T1F3T6"/>
<gene>
    <name evidence="2" type="ORF">RT761_01978</name>
</gene>
<dbReference type="PROSITE" id="PS51671">
    <property type="entry name" value="ACT"/>
    <property type="match status" value="1"/>
</dbReference>
<dbReference type="PANTHER" id="PTHR40099:SF1">
    <property type="entry name" value="ACETOLACTATE SYNTHASE, SMALL SUBUNIT"/>
    <property type="match status" value="1"/>
</dbReference>
<reference evidence="2 3" key="1">
    <citation type="journal article" date="2021" name="Nat. Commun.">
        <title>Isolation of a member of the candidate phylum Atribacteria reveals a unique cell membrane structure.</title>
        <authorList>
            <person name="Taiki K."/>
            <person name="Nobu M.K."/>
            <person name="Kusada H."/>
            <person name="Meng X.-Y."/>
            <person name="Hosoki N."/>
            <person name="Uematsu K."/>
            <person name="Yoshioka H."/>
            <person name="Kamagata Y."/>
            <person name="Tamaki H."/>
        </authorList>
    </citation>
    <scope>NUCLEOTIDE SEQUENCE [LARGE SCALE GENOMIC DNA]</scope>
    <source>
        <strain evidence="2 3">RT761</strain>
    </source>
</reference>
<dbReference type="InterPro" id="IPR002912">
    <property type="entry name" value="ACT_dom"/>
</dbReference>
<dbReference type="RefSeq" id="WP_218111249.1">
    <property type="nucleotide sequence ID" value="NZ_CP065383.1"/>
</dbReference>
<proteinExistence type="predicted"/>
<dbReference type="PANTHER" id="PTHR40099">
    <property type="entry name" value="ACETOLACTATE SYNTHASE, SMALL SUBUNIT"/>
    <property type="match status" value="1"/>
</dbReference>
<keyword evidence="3" id="KW-1185">Reference proteome</keyword>
<evidence type="ECO:0000313" key="2">
    <source>
        <dbReference type="EMBL" id="QPM68755.1"/>
    </source>
</evidence>
<dbReference type="Gene3D" id="3.30.2130.10">
    <property type="entry name" value="VC0802-like"/>
    <property type="match status" value="1"/>
</dbReference>